<feature type="transmembrane region" description="Helical" evidence="5">
    <location>
        <begin position="120"/>
        <end position="141"/>
    </location>
</feature>
<proteinExistence type="predicted"/>
<comment type="caution">
    <text evidence="7">The sequence shown here is derived from an EMBL/GenBank/DDBJ whole genome shotgun (WGS) entry which is preliminary data.</text>
</comment>
<feature type="transmembrane region" description="Helical" evidence="5">
    <location>
        <begin position="311"/>
        <end position="335"/>
    </location>
</feature>
<evidence type="ECO:0000256" key="3">
    <source>
        <dbReference type="ARBA" id="ARBA00022989"/>
    </source>
</evidence>
<feature type="transmembrane region" description="Helical" evidence="5">
    <location>
        <begin position="475"/>
        <end position="495"/>
    </location>
</feature>
<feature type="transmembrane region" description="Helical" evidence="5">
    <location>
        <begin position="153"/>
        <end position="173"/>
    </location>
</feature>
<dbReference type="OrthoDB" id="9771737at2"/>
<feature type="transmembrane region" description="Helical" evidence="5">
    <location>
        <begin position="211"/>
        <end position="233"/>
    </location>
</feature>
<dbReference type="Proteomes" id="UP000295096">
    <property type="component" value="Unassembled WGS sequence"/>
</dbReference>
<comment type="subcellular location">
    <subcellularLocation>
        <location evidence="1">Membrane</location>
        <topology evidence="1">Multi-pass membrane protein</topology>
    </subcellularLocation>
</comment>
<dbReference type="PANTHER" id="PTHR23501:SF197">
    <property type="entry name" value="COMD"/>
    <property type="match status" value="1"/>
</dbReference>
<evidence type="ECO:0000259" key="6">
    <source>
        <dbReference type="PROSITE" id="PS50850"/>
    </source>
</evidence>
<feature type="transmembrane region" description="Helical" evidence="5">
    <location>
        <begin position="61"/>
        <end position="80"/>
    </location>
</feature>
<dbReference type="InterPro" id="IPR036259">
    <property type="entry name" value="MFS_trans_sf"/>
</dbReference>
<reference evidence="7 8" key="1">
    <citation type="journal article" date="2016" name="J. Microbiol.">
        <title>Dankookia rubra gen. nov., sp. nov., an alphaproteobacterium isolated from sediment of a shallow stream.</title>
        <authorList>
            <person name="Kim W.H."/>
            <person name="Kim D.H."/>
            <person name="Kang K."/>
            <person name="Ahn T.Y."/>
        </authorList>
    </citation>
    <scope>NUCLEOTIDE SEQUENCE [LARGE SCALE GENOMIC DNA]</scope>
    <source>
        <strain evidence="7 8">JCM30602</strain>
    </source>
</reference>
<dbReference type="InterPro" id="IPR020846">
    <property type="entry name" value="MFS_dom"/>
</dbReference>
<feature type="transmembrane region" description="Helical" evidence="5">
    <location>
        <begin position="30"/>
        <end position="55"/>
    </location>
</feature>
<accession>A0A4R5QDV8</accession>
<evidence type="ECO:0000256" key="2">
    <source>
        <dbReference type="ARBA" id="ARBA00022692"/>
    </source>
</evidence>
<keyword evidence="3 5" id="KW-1133">Transmembrane helix</keyword>
<dbReference type="Gene3D" id="1.20.1250.20">
    <property type="entry name" value="MFS general substrate transporter like domains"/>
    <property type="match status" value="2"/>
</dbReference>
<keyword evidence="4 5" id="KW-0472">Membrane</keyword>
<keyword evidence="8" id="KW-1185">Reference proteome</keyword>
<organism evidence="7 8">
    <name type="scientific">Dankookia rubra</name>
    <dbReference type="NCBI Taxonomy" id="1442381"/>
    <lineage>
        <taxon>Bacteria</taxon>
        <taxon>Pseudomonadati</taxon>
        <taxon>Pseudomonadota</taxon>
        <taxon>Alphaproteobacteria</taxon>
        <taxon>Acetobacterales</taxon>
        <taxon>Roseomonadaceae</taxon>
        <taxon>Dankookia</taxon>
    </lineage>
</organism>
<dbReference type="PANTHER" id="PTHR23501">
    <property type="entry name" value="MAJOR FACILITATOR SUPERFAMILY"/>
    <property type="match status" value="1"/>
</dbReference>
<dbReference type="EMBL" id="SMSJ01000022">
    <property type="protein sequence ID" value="TDH61364.1"/>
    <property type="molecule type" value="Genomic_DNA"/>
</dbReference>
<protein>
    <submittedName>
        <fullName evidence="7">MFS transporter</fullName>
    </submittedName>
</protein>
<dbReference type="GO" id="GO:0022857">
    <property type="term" value="F:transmembrane transporter activity"/>
    <property type="evidence" value="ECO:0007669"/>
    <property type="project" value="InterPro"/>
</dbReference>
<feature type="transmembrane region" description="Helical" evidence="5">
    <location>
        <begin position="239"/>
        <end position="259"/>
    </location>
</feature>
<keyword evidence="2 5" id="KW-0812">Transmembrane</keyword>
<dbReference type="RefSeq" id="WP_133289836.1">
    <property type="nucleotide sequence ID" value="NZ_SMSJ01000022.1"/>
</dbReference>
<dbReference type="Pfam" id="PF07690">
    <property type="entry name" value="MFS_1"/>
    <property type="match status" value="1"/>
</dbReference>
<dbReference type="PROSITE" id="PS00217">
    <property type="entry name" value="SUGAR_TRANSPORT_2"/>
    <property type="match status" value="1"/>
</dbReference>
<evidence type="ECO:0000256" key="5">
    <source>
        <dbReference type="SAM" id="Phobius"/>
    </source>
</evidence>
<evidence type="ECO:0000256" key="4">
    <source>
        <dbReference type="ARBA" id="ARBA00023136"/>
    </source>
</evidence>
<dbReference type="SUPFAM" id="SSF103473">
    <property type="entry name" value="MFS general substrate transporter"/>
    <property type="match status" value="1"/>
</dbReference>
<feature type="transmembrane region" description="Helical" evidence="5">
    <location>
        <begin position="418"/>
        <end position="438"/>
    </location>
</feature>
<feature type="transmembrane region" description="Helical" evidence="5">
    <location>
        <begin position="280"/>
        <end position="305"/>
    </location>
</feature>
<name>A0A4R5QDV8_9PROT</name>
<feature type="domain" description="Major facilitator superfamily (MFS) profile" evidence="6">
    <location>
        <begin position="26"/>
        <end position="465"/>
    </location>
</feature>
<evidence type="ECO:0000256" key="1">
    <source>
        <dbReference type="ARBA" id="ARBA00004141"/>
    </source>
</evidence>
<evidence type="ECO:0000313" key="8">
    <source>
        <dbReference type="Proteomes" id="UP000295096"/>
    </source>
</evidence>
<feature type="transmembrane region" description="Helical" evidence="5">
    <location>
        <begin position="372"/>
        <end position="389"/>
    </location>
</feature>
<dbReference type="AlphaFoldDB" id="A0A4R5QDV8"/>
<feature type="transmembrane region" description="Helical" evidence="5">
    <location>
        <begin position="92"/>
        <end position="114"/>
    </location>
</feature>
<sequence length="502" mass="51037">MTPRDTADPAPASMTPAELRAAFLRSFPGIAPAIIIAAIDQTIVATALPAIAGSLGAVERISWVVVAWLIAATIAAPVFGRLGDAHGRRRMLFVALGIQAAGALVSATAPSFAVLIGGRLLQGFGGGGLATLAMALIAEAVPPRERGQFQAYIVASFTTASLLGPLLGGWLAQGFGWRGVFWAMLPLSALAWGLALRIPARPGSGGGGFRLDVAGVVLFAAFVTPALLALQAAQRMTLAGLPLVLGLAALAGLALALLLRQERRARDPLLPLGLLAEPTILRSNLLTGCAHGALVGLVTFLPIWLQSVRGLPPAAAGLMLLPLSLGGAMGGLTAGRLMTRTGLGMPIAGFGLALAAVALLGVAWLAPVLPQPWLALLFVLVSFGTGCSYPTSQITVQVAAGPAWLGAAAGSVQFSRTLGAAIATTLLGALLFGTLAAGDPEAAALFARLVREGPALLPGLAEAERETLREGLTTAFRAAFGGAALLVAAGSWLAWRVPVQRI</sequence>
<dbReference type="PROSITE" id="PS50850">
    <property type="entry name" value="MFS"/>
    <property type="match status" value="1"/>
</dbReference>
<dbReference type="InterPro" id="IPR005829">
    <property type="entry name" value="Sugar_transporter_CS"/>
</dbReference>
<gene>
    <name evidence="7" type="ORF">E2C06_17135</name>
</gene>
<evidence type="ECO:0000313" key="7">
    <source>
        <dbReference type="EMBL" id="TDH61364.1"/>
    </source>
</evidence>
<feature type="transmembrane region" description="Helical" evidence="5">
    <location>
        <begin position="179"/>
        <end position="199"/>
    </location>
</feature>
<dbReference type="GO" id="GO:0005886">
    <property type="term" value="C:plasma membrane"/>
    <property type="evidence" value="ECO:0007669"/>
    <property type="project" value="TreeGrafter"/>
</dbReference>
<dbReference type="InterPro" id="IPR011701">
    <property type="entry name" value="MFS"/>
</dbReference>
<feature type="transmembrane region" description="Helical" evidence="5">
    <location>
        <begin position="347"/>
        <end position="366"/>
    </location>
</feature>